<evidence type="ECO:0000313" key="8">
    <source>
        <dbReference type="EMBL" id="MDP2521557.1"/>
    </source>
</evidence>
<keyword evidence="9" id="KW-1185">Reference proteome</keyword>
<dbReference type="CDD" id="cd18808">
    <property type="entry name" value="SF1_C_Upf1"/>
    <property type="match status" value="1"/>
</dbReference>
<dbReference type="Pfam" id="PF13086">
    <property type="entry name" value="AAA_11"/>
    <property type="match status" value="1"/>
</dbReference>
<keyword evidence="2" id="KW-0547">Nucleotide-binding</keyword>
<protein>
    <submittedName>
        <fullName evidence="8">AAA domain-containing protein</fullName>
    </submittedName>
</protein>
<dbReference type="InterPro" id="IPR050534">
    <property type="entry name" value="Coronavir_polyprotein_1ab"/>
</dbReference>
<evidence type="ECO:0000313" key="9">
    <source>
        <dbReference type="Proteomes" id="UP001177341"/>
    </source>
</evidence>
<evidence type="ECO:0000259" key="6">
    <source>
        <dbReference type="Pfam" id="PF13086"/>
    </source>
</evidence>
<feature type="domain" description="DNA2/NAM7 helicase-like C-terminal" evidence="7">
    <location>
        <begin position="798"/>
        <end position="984"/>
    </location>
</feature>
<evidence type="ECO:0000259" key="7">
    <source>
        <dbReference type="Pfam" id="PF13087"/>
    </source>
</evidence>
<dbReference type="PANTHER" id="PTHR43788">
    <property type="entry name" value="DNA2/NAM7 HELICASE FAMILY MEMBER"/>
    <property type="match status" value="1"/>
</dbReference>
<keyword evidence="4" id="KW-0347">Helicase</keyword>
<organism evidence="8 9">
    <name type="scientific">Neptunomonas phycophila</name>
    <dbReference type="NCBI Taxonomy" id="1572645"/>
    <lineage>
        <taxon>Bacteria</taxon>
        <taxon>Pseudomonadati</taxon>
        <taxon>Pseudomonadota</taxon>
        <taxon>Gammaproteobacteria</taxon>
        <taxon>Oceanospirillales</taxon>
        <taxon>Oceanospirillaceae</taxon>
        <taxon>Neptunomonas</taxon>
    </lineage>
</organism>
<reference evidence="8" key="1">
    <citation type="submission" date="2023-07" db="EMBL/GenBank/DDBJ databases">
        <title>Genome content predicts the carbon catabolic preferences of heterotrophic bacteria.</title>
        <authorList>
            <person name="Gralka M."/>
        </authorList>
    </citation>
    <scope>NUCLEOTIDE SEQUENCE</scope>
    <source>
        <strain evidence="8">5G01</strain>
    </source>
</reference>
<comment type="similarity">
    <text evidence="1">Belongs to the DNA2/NAM7 helicase family.</text>
</comment>
<keyword evidence="5" id="KW-0067">ATP-binding</keyword>
<name>A0ABT9ERM4_9GAMM</name>
<dbReference type="InterPro" id="IPR027417">
    <property type="entry name" value="P-loop_NTPase"/>
</dbReference>
<dbReference type="Proteomes" id="UP001177341">
    <property type="component" value="Unassembled WGS sequence"/>
</dbReference>
<proteinExistence type="inferred from homology"/>
<comment type="caution">
    <text evidence="8">The sequence shown here is derived from an EMBL/GenBank/DDBJ whole genome shotgun (WGS) entry which is preliminary data.</text>
</comment>
<evidence type="ECO:0000256" key="3">
    <source>
        <dbReference type="ARBA" id="ARBA00022801"/>
    </source>
</evidence>
<dbReference type="InterPro" id="IPR041679">
    <property type="entry name" value="DNA2/NAM7-like_C"/>
</dbReference>
<dbReference type="SUPFAM" id="SSF52540">
    <property type="entry name" value="P-loop containing nucleoside triphosphate hydrolases"/>
    <property type="match status" value="1"/>
</dbReference>
<evidence type="ECO:0000256" key="5">
    <source>
        <dbReference type="ARBA" id="ARBA00022840"/>
    </source>
</evidence>
<evidence type="ECO:0000256" key="1">
    <source>
        <dbReference type="ARBA" id="ARBA00007913"/>
    </source>
</evidence>
<dbReference type="InterPro" id="IPR041677">
    <property type="entry name" value="DNA2/NAM7_AAA_11"/>
</dbReference>
<evidence type="ECO:0000256" key="4">
    <source>
        <dbReference type="ARBA" id="ARBA00022806"/>
    </source>
</evidence>
<evidence type="ECO:0000256" key="2">
    <source>
        <dbReference type="ARBA" id="ARBA00022741"/>
    </source>
</evidence>
<dbReference type="RefSeq" id="WP_305450156.1">
    <property type="nucleotide sequence ID" value="NZ_JAUYVO010000002.1"/>
</dbReference>
<sequence>MTLYFNQISRYFRQSLIDADRLCPEDKDILPVLGPEKNQEPKADYIAFSTTLWQQGRIDPNLAEKIIEARQPKNKPLLQQLEIVIFPRIDHLNYQGGECDQRKRRVLMPLVVFVNLQRDGSLQPTNKAPWIPRIWIEPSQGATQPFTEMGLLDTFFTQHPFEGVENWSQLTAYCTRLLCKATGETYREASDERPAIQLSELAITPEYSLSDQCLLQLNTPVIGAKAKMLKVLDFMIENGRFPWLYQVYSNRKSSKLSTYVDKQDDAELAKQHVGQMSGEFPLSVKQRNALHHFIEQKSGEILTVNGPPGTGKTTLLRSVVANCWTQAALNQSEAPLIVATSNNNQAVTNILESFARIDEAGLDECLKGRWLPEVDSYGLYFCSGSKANRNNSYRYAGPKGEGCIEGWQTQTFVIDAQQHFLTKVKNWKQSECKNVDDALATLHKEMCAVQHKIRQGFVYLEAWQLVLRSIKQQYGSVESLKTSITESKAAFTEHSLAYKQEKALLDAVYELWESRKWWVSLLMWLPVIRKQELRKTARLLNQWDKVLGVFSDDEVEAALNQQMEGIRTKMSQLQQQLSKAEGCLSHFQLQQDNLNTWLAPAETLTLFSKTMPEQVAELNDRYYRFRLFKLATHYFEGRWLKETKDFVESNDQDKKSPFKLLRKLRRYAKLTPCFVSTFYMVPNTFMAGEFKDGSWADLPQLEEIDLLIVDEAGQALPDISAASFALAKRALIVGDTDQIEPVWSIPASVDRSNLALFDLLEDEQDYEQWLGSGMLASSGNVMRLAQRQCHYHQFDQLQRGLYLTEHRRCFNDIVSYCNDLVYQGVLEPLRGNAKHEVPWGTMALQPVYSPSQSFGGSRGNAGEAEAIAQWLVEQHQALLAYARLQVKEFQSMDDANVLRRAVGIVTPFSKQADLIRTELRKVGIEGLTVGTVHSLQGDERLIVLFSSVYGENNKDSSKFYDAGPNMLNVAVSRAKDAFIVFGDPNVFGANAAGSPSGLLRQGLVLIHGIQRVEKANHSL</sequence>
<keyword evidence="3" id="KW-0378">Hydrolase</keyword>
<dbReference type="EMBL" id="JAUYVO010000002">
    <property type="protein sequence ID" value="MDP2521557.1"/>
    <property type="molecule type" value="Genomic_DNA"/>
</dbReference>
<dbReference type="PANTHER" id="PTHR43788:SF8">
    <property type="entry name" value="DNA-BINDING PROTEIN SMUBP-2"/>
    <property type="match status" value="1"/>
</dbReference>
<dbReference type="Gene3D" id="3.40.50.300">
    <property type="entry name" value="P-loop containing nucleotide triphosphate hydrolases"/>
    <property type="match status" value="2"/>
</dbReference>
<gene>
    <name evidence="8" type="ORF">Q8W30_03145</name>
</gene>
<feature type="domain" description="DNA2/NAM7 helicase helicase" evidence="6">
    <location>
        <begin position="284"/>
        <end position="360"/>
    </location>
</feature>
<dbReference type="InterPro" id="IPR047187">
    <property type="entry name" value="SF1_C_Upf1"/>
</dbReference>
<dbReference type="Pfam" id="PF13087">
    <property type="entry name" value="AAA_12"/>
    <property type="match status" value="1"/>
</dbReference>
<accession>A0ABT9ERM4</accession>